<dbReference type="AlphaFoldDB" id="A0A5P0ZTH2"/>
<dbReference type="RefSeq" id="WP_153385037.1">
    <property type="nucleotide sequence ID" value="NZ_VDFO01000001.1"/>
</dbReference>
<evidence type="ECO:0000313" key="4">
    <source>
        <dbReference type="Proteomes" id="UP000414364"/>
    </source>
</evidence>
<name>A0A5P0ZTH2_9LACO</name>
<protein>
    <submittedName>
        <fullName evidence="2">Uncharacterized protein</fullName>
    </submittedName>
</protein>
<dbReference type="OrthoDB" id="2325983at2"/>
<sequence length="59" mass="6823">MVRPVGLIDDIQGQSQQIDTVLSQIKDYAEKFGKESDDSERKQMDAKAFYELVMQRGRE</sequence>
<evidence type="ECO:0000313" key="1">
    <source>
        <dbReference type="EMBL" id="MQS75630.1"/>
    </source>
</evidence>
<comment type="caution">
    <text evidence="2">The sequence shown here is derived from an EMBL/GenBank/DDBJ whole genome shotgun (WGS) entry which is preliminary data.</text>
</comment>
<keyword evidence="3" id="KW-1185">Reference proteome</keyword>
<dbReference type="Proteomes" id="UP000371423">
    <property type="component" value="Unassembled WGS sequence"/>
</dbReference>
<evidence type="ECO:0000313" key="3">
    <source>
        <dbReference type="Proteomes" id="UP000371423"/>
    </source>
</evidence>
<reference evidence="3 4" key="1">
    <citation type="journal article" date="2019" name="Syst. Appl. Microbiol.">
        <title>Polyphasic characterization of two novel Lactobacillus spp. isolated from blown salami packages: Description of Lactobacillus halodurans sp. nov. and Lactobacillus salsicarnum sp. nov.</title>
        <authorList>
            <person name="Schuster J.A."/>
            <person name="Klingl A."/>
            <person name="Vogel R.F."/>
            <person name="Ehrmann M.A."/>
        </authorList>
    </citation>
    <scope>NUCLEOTIDE SEQUENCE [LARGE SCALE GENOMIC DNA]</scope>
    <source>
        <strain evidence="2 3">TMW 1.1920</strain>
        <strain evidence="1 4">TMW 1.2172</strain>
    </source>
</reference>
<organism evidence="2 3">
    <name type="scientific">Companilactobacillus halodurans</name>
    <dbReference type="NCBI Taxonomy" id="2584183"/>
    <lineage>
        <taxon>Bacteria</taxon>
        <taxon>Bacillati</taxon>
        <taxon>Bacillota</taxon>
        <taxon>Bacilli</taxon>
        <taxon>Lactobacillales</taxon>
        <taxon>Lactobacillaceae</taxon>
        <taxon>Companilactobacillus</taxon>
    </lineage>
</organism>
<evidence type="ECO:0000313" key="2">
    <source>
        <dbReference type="EMBL" id="MQS96343.1"/>
    </source>
</evidence>
<accession>A0A5P0ZTH2</accession>
<dbReference type="EMBL" id="VDFP01000006">
    <property type="protein sequence ID" value="MQS75630.1"/>
    <property type="molecule type" value="Genomic_DNA"/>
</dbReference>
<gene>
    <name evidence="2" type="ORF">FHL05_00350</name>
    <name evidence="1" type="ORF">FHL06_04410</name>
</gene>
<proteinExistence type="predicted"/>
<dbReference type="Proteomes" id="UP000414364">
    <property type="component" value="Unassembled WGS sequence"/>
</dbReference>
<dbReference type="EMBL" id="VDFO01000001">
    <property type="protein sequence ID" value="MQS96343.1"/>
    <property type="molecule type" value="Genomic_DNA"/>
</dbReference>